<sequence>MSLKIRLARGGAKKRPFYSIVVADSRNPRDGRFIEKIGTYNPLLGKDDEKRVQYDAERAKHWLDRGALPTDRVARFFSAQGLVKWQHGNNPNKAKPGQKAQERAAEKAEKEAAANAPAEAPAEEAPAEETTAD</sequence>
<comment type="caution">
    <text evidence="5">The sequence shown here is derived from an EMBL/GenBank/DDBJ whole genome shotgun (WGS) entry which is preliminary data.</text>
</comment>
<name>A0A2S7K692_9PROT</name>
<keyword evidence="6" id="KW-1185">Reference proteome</keyword>
<dbReference type="SUPFAM" id="SSF54565">
    <property type="entry name" value="Ribosomal protein S16"/>
    <property type="match status" value="1"/>
</dbReference>
<evidence type="ECO:0000256" key="3">
    <source>
        <dbReference type="HAMAP-Rule" id="MF_00385"/>
    </source>
</evidence>
<feature type="region of interest" description="Disordered" evidence="4">
    <location>
        <begin position="84"/>
        <end position="133"/>
    </location>
</feature>
<dbReference type="HAMAP" id="MF_00385">
    <property type="entry name" value="Ribosomal_bS16"/>
    <property type="match status" value="1"/>
</dbReference>
<dbReference type="GO" id="GO:0015935">
    <property type="term" value="C:small ribosomal subunit"/>
    <property type="evidence" value="ECO:0007669"/>
    <property type="project" value="TreeGrafter"/>
</dbReference>
<dbReference type="PANTHER" id="PTHR12919:SF20">
    <property type="entry name" value="SMALL RIBOSOMAL SUBUNIT PROTEIN BS16M"/>
    <property type="match status" value="1"/>
</dbReference>
<dbReference type="PROSITE" id="PS00732">
    <property type="entry name" value="RIBOSOMAL_S16"/>
    <property type="match status" value="1"/>
</dbReference>
<feature type="compositionally biased region" description="Acidic residues" evidence="4">
    <location>
        <begin position="121"/>
        <end position="133"/>
    </location>
</feature>
<dbReference type="Proteomes" id="UP000239504">
    <property type="component" value="Unassembled WGS sequence"/>
</dbReference>
<protein>
    <recommendedName>
        <fullName evidence="3">Small ribosomal subunit protein bS16</fullName>
    </recommendedName>
</protein>
<dbReference type="PANTHER" id="PTHR12919">
    <property type="entry name" value="30S RIBOSOMAL PROTEIN S16"/>
    <property type="match status" value="1"/>
</dbReference>
<evidence type="ECO:0000256" key="2">
    <source>
        <dbReference type="ARBA" id="ARBA00023274"/>
    </source>
</evidence>
<reference evidence="5 6" key="1">
    <citation type="submission" date="2017-12" db="EMBL/GenBank/DDBJ databases">
        <authorList>
            <person name="Hurst M.R.H."/>
        </authorList>
    </citation>
    <scope>NUCLEOTIDE SEQUENCE [LARGE SCALE GENOMIC DNA]</scope>
    <source>
        <strain evidence="5 6">SY-3-19</strain>
    </source>
</reference>
<organism evidence="5 6">
    <name type="scientific">Hyphococcus luteus</name>
    <dbReference type="NCBI Taxonomy" id="2058213"/>
    <lineage>
        <taxon>Bacteria</taxon>
        <taxon>Pseudomonadati</taxon>
        <taxon>Pseudomonadota</taxon>
        <taxon>Alphaproteobacteria</taxon>
        <taxon>Parvularculales</taxon>
        <taxon>Parvularculaceae</taxon>
        <taxon>Hyphococcus</taxon>
    </lineage>
</organism>
<evidence type="ECO:0000313" key="5">
    <source>
        <dbReference type="EMBL" id="PQA88023.1"/>
    </source>
</evidence>
<dbReference type="Gene3D" id="3.30.1320.10">
    <property type="match status" value="1"/>
</dbReference>
<keyword evidence="2 3" id="KW-0687">Ribonucleoprotein</keyword>
<evidence type="ECO:0000313" key="6">
    <source>
        <dbReference type="Proteomes" id="UP000239504"/>
    </source>
</evidence>
<keyword evidence="1 3" id="KW-0689">Ribosomal protein</keyword>
<dbReference type="GO" id="GO:0003735">
    <property type="term" value="F:structural constituent of ribosome"/>
    <property type="evidence" value="ECO:0007669"/>
    <property type="project" value="InterPro"/>
</dbReference>
<dbReference type="AlphaFoldDB" id="A0A2S7K692"/>
<accession>A0A2S7K692</accession>
<dbReference type="GO" id="GO:0005737">
    <property type="term" value="C:cytoplasm"/>
    <property type="evidence" value="ECO:0007669"/>
    <property type="project" value="UniProtKB-ARBA"/>
</dbReference>
<evidence type="ECO:0000256" key="4">
    <source>
        <dbReference type="SAM" id="MobiDB-lite"/>
    </source>
</evidence>
<dbReference type="InterPro" id="IPR000307">
    <property type="entry name" value="Ribosomal_bS16"/>
</dbReference>
<evidence type="ECO:0000256" key="1">
    <source>
        <dbReference type="ARBA" id="ARBA00022980"/>
    </source>
</evidence>
<dbReference type="EMBL" id="PJCH01000005">
    <property type="protein sequence ID" value="PQA88023.1"/>
    <property type="molecule type" value="Genomic_DNA"/>
</dbReference>
<feature type="compositionally biased region" description="Basic and acidic residues" evidence="4">
    <location>
        <begin position="100"/>
        <end position="112"/>
    </location>
</feature>
<dbReference type="NCBIfam" id="TIGR00002">
    <property type="entry name" value="S16"/>
    <property type="match status" value="1"/>
</dbReference>
<dbReference type="OrthoDB" id="9807878at2"/>
<dbReference type="GO" id="GO:0006412">
    <property type="term" value="P:translation"/>
    <property type="evidence" value="ECO:0007669"/>
    <property type="project" value="UniProtKB-UniRule"/>
</dbReference>
<dbReference type="RefSeq" id="WP_104829268.1">
    <property type="nucleotide sequence ID" value="NZ_PJCH01000005.1"/>
</dbReference>
<dbReference type="Pfam" id="PF00886">
    <property type="entry name" value="Ribosomal_S16"/>
    <property type="match status" value="1"/>
</dbReference>
<gene>
    <name evidence="3" type="primary">rpsP</name>
    <name evidence="5" type="ORF">CW354_06735</name>
</gene>
<comment type="similarity">
    <text evidence="3">Belongs to the bacterial ribosomal protein bS16 family.</text>
</comment>
<dbReference type="InterPro" id="IPR020592">
    <property type="entry name" value="Ribosomal_bS16_CS"/>
</dbReference>
<dbReference type="InterPro" id="IPR023803">
    <property type="entry name" value="Ribosomal_bS16_dom_sf"/>
</dbReference>
<proteinExistence type="inferred from homology"/>